<dbReference type="AlphaFoldDB" id="A0A061BNH3"/>
<feature type="compositionally biased region" description="Pro residues" evidence="1">
    <location>
        <begin position="300"/>
        <end position="309"/>
    </location>
</feature>
<proteinExistence type="predicted"/>
<organism evidence="2">
    <name type="scientific">Rhodotorula toruloides</name>
    <name type="common">Yeast</name>
    <name type="synonym">Rhodosporidium toruloides</name>
    <dbReference type="NCBI Taxonomy" id="5286"/>
    <lineage>
        <taxon>Eukaryota</taxon>
        <taxon>Fungi</taxon>
        <taxon>Dikarya</taxon>
        <taxon>Basidiomycota</taxon>
        <taxon>Pucciniomycotina</taxon>
        <taxon>Microbotryomycetes</taxon>
        <taxon>Sporidiobolales</taxon>
        <taxon>Sporidiobolaceae</taxon>
        <taxon>Rhodotorula</taxon>
    </lineage>
</organism>
<feature type="compositionally biased region" description="Acidic residues" evidence="1">
    <location>
        <begin position="106"/>
        <end position="115"/>
    </location>
</feature>
<feature type="compositionally biased region" description="Polar residues" evidence="1">
    <location>
        <begin position="261"/>
        <end position="292"/>
    </location>
</feature>
<feature type="compositionally biased region" description="Low complexity" evidence="1">
    <location>
        <begin position="346"/>
        <end position="373"/>
    </location>
</feature>
<sequence length="467" mass="50541">MVSADVGPIGTPTRAERPLSPSTSPTFSRSASVTLEPYDSPLKPTHADSTYASGGQETDLAEEDEDGDLGVRLSRRDKGKGRAVDEEGQPGSMQRREGEVQIQVQEEADEVDDAAEERRVQENLARWSRADAKRRASLRRSTTKLVYPSLPSPPPLPPASTLIRRTSTLLWTGSTRRRGTGSVDAEELELGRAGQAAGESSVSDRRGRRRLSVKIDSGRDGSLDEQSEASPAPQDTKGFARLAEEDEELAQTPISERPSADSAQNPFSSSNASFATFDTAQTQKTIRTTRTGSRFVEDLPPLPQSPPSPSSSLNRDPFTSPHASPSKPAHHIVDVIVTHPTPSRPTPFSRPSQQSVATFASTTAPSFASEATTMTYHRQLGRPDSPEAYSTGSSPLASPGLGSARRRRAGGREGDGRSDSNDSYGRQGLEKEEEIGWLDWLLCGCFRTGTGQRDEEVEQQGRTNPME</sequence>
<feature type="region of interest" description="Disordered" evidence="1">
    <location>
        <begin position="145"/>
        <end position="164"/>
    </location>
</feature>
<dbReference type="EMBL" id="LK052962">
    <property type="protein sequence ID" value="CDR49534.1"/>
    <property type="molecule type" value="Genomic_DNA"/>
</dbReference>
<evidence type="ECO:0000256" key="1">
    <source>
        <dbReference type="SAM" id="MobiDB-lite"/>
    </source>
</evidence>
<feature type="compositionally biased region" description="Low complexity" evidence="1">
    <location>
        <begin position="392"/>
        <end position="403"/>
    </location>
</feature>
<evidence type="ECO:0000313" key="2">
    <source>
        <dbReference type="EMBL" id="CDR49534.1"/>
    </source>
</evidence>
<feature type="region of interest" description="Disordered" evidence="1">
    <location>
        <begin position="170"/>
        <end position="428"/>
    </location>
</feature>
<name>A0A061BNH3_RHOTO</name>
<feature type="compositionally biased region" description="Basic and acidic residues" evidence="1">
    <location>
        <begin position="74"/>
        <end position="85"/>
    </location>
</feature>
<dbReference type="OrthoDB" id="2529140at2759"/>
<accession>A0A061BNH3</accession>
<feature type="compositionally biased region" description="Polar residues" evidence="1">
    <location>
        <begin position="47"/>
        <end position="56"/>
    </location>
</feature>
<feature type="region of interest" description="Disordered" evidence="1">
    <location>
        <begin position="1"/>
        <end position="120"/>
    </location>
</feature>
<feature type="compositionally biased region" description="Acidic residues" evidence="1">
    <location>
        <begin position="59"/>
        <end position="68"/>
    </location>
</feature>
<gene>
    <name evidence="2" type="ORF">RHTO0S_27e01706g</name>
</gene>
<protein>
    <submittedName>
        <fullName evidence="2">RHTO0S27e01706g1_1</fullName>
    </submittedName>
</protein>
<feature type="compositionally biased region" description="Polar residues" evidence="1">
    <location>
        <begin position="20"/>
        <end position="33"/>
    </location>
</feature>
<feature type="compositionally biased region" description="Basic and acidic residues" evidence="1">
    <location>
        <begin position="410"/>
        <end position="420"/>
    </location>
</feature>
<reference evidence="2" key="1">
    <citation type="journal article" date="2014" name="Genome Announc.">
        <title>Draft genome sequence of Rhodosporidium toruloides CECT1137, an oleaginous yeast of biotechnological interest.</title>
        <authorList>
            <person name="Morin N."/>
            <person name="Calcas X."/>
            <person name="Devillers H."/>
            <person name="Durrens P."/>
            <person name="Sherman D.J."/>
            <person name="Nicaud J.-M."/>
            <person name="Neuveglise C."/>
        </authorList>
    </citation>
    <scope>NUCLEOTIDE SEQUENCE</scope>
    <source>
        <strain evidence="2">CECT1137</strain>
    </source>
</reference>